<accession>A0A1L9TIJ4</accession>
<protein>
    <submittedName>
        <fullName evidence="2">Uncharacterized protein</fullName>
    </submittedName>
</protein>
<sequence>MPNWILGPKFDTVYPHKGSIKTLWESRWKFACQKSVYPFHDGRYEDFEPIFQKLISENINDAESEEYTTSFLPTASSLEQQATQALDAGERDKASELLCRAGTVYRISRFPYVDVTQPNSLKRKAFELQKAVYGKAISLWNVPMQETVLTHTHRSGNDGRDLPIYVRLPEASSAENAGPVPVILILTGLDGYRPDNSQRSHEITGRGWATVIAEIPGTADCPADPGDPASPDRLCDSILQYIAAHSRLDANRVVVWGLSAGGFYAIRAAHTHADRLLGAVAHGPGSHFFLDKEWLSRVDDHEYPFTLTTAWATKHGYKDVEEFKEHAQKKFSLVETGIVHKPSCRLLLLNGVADGVTPIEDCLELFNYGSPKEGRFFPGLPHMGYPDSLMVAYNWLDDLLGKSATGYNGSSAQMKETRN</sequence>
<evidence type="ECO:0000256" key="1">
    <source>
        <dbReference type="ARBA" id="ARBA00022801"/>
    </source>
</evidence>
<dbReference type="GeneID" id="63765595"/>
<dbReference type="Pfam" id="PF06500">
    <property type="entry name" value="FrsA-like"/>
    <property type="match status" value="1"/>
</dbReference>
<dbReference type="PANTHER" id="PTHR22946:SF12">
    <property type="entry name" value="CONIDIAL PIGMENT BIOSYNTHESIS PROTEIN AYG1 (AFU_ORTHOLOGUE AFUA_2G17550)"/>
    <property type="match status" value="1"/>
</dbReference>
<dbReference type="AlphaFoldDB" id="A0A1L9TIJ4"/>
<dbReference type="PANTHER" id="PTHR22946">
    <property type="entry name" value="DIENELACTONE HYDROLASE DOMAIN-CONTAINING PROTEIN-RELATED"/>
    <property type="match status" value="1"/>
</dbReference>
<dbReference type="GO" id="GO:0016787">
    <property type="term" value="F:hydrolase activity"/>
    <property type="evidence" value="ECO:0007669"/>
    <property type="project" value="UniProtKB-KW"/>
</dbReference>
<keyword evidence="3" id="KW-1185">Reference proteome</keyword>
<dbReference type="InterPro" id="IPR050261">
    <property type="entry name" value="FrsA_esterase"/>
</dbReference>
<reference evidence="3" key="1">
    <citation type="journal article" date="2017" name="Genome Biol.">
        <title>Comparative genomics reveals high biological diversity and specific adaptations in the industrially and medically important fungal genus Aspergillus.</title>
        <authorList>
            <person name="de Vries R.P."/>
            <person name="Riley R."/>
            <person name="Wiebenga A."/>
            <person name="Aguilar-Osorio G."/>
            <person name="Amillis S."/>
            <person name="Uchima C.A."/>
            <person name="Anderluh G."/>
            <person name="Asadollahi M."/>
            <person name="Askin M."/>
            <person name="Barry K."/>
            <person name="Battaglia E."/>
            <person name="Bayram O."/>
            <person name="Benocci T."/>
            <person name="Braus-Stromeyer S.A."/>
            <person name="Caldana C."/>
            <person name="Canovas D."/>
            <person name="Cerqueira G.C."/>
            <person name="Chen F."/>
            <person name="Chen W."/>
            <person name="Choi C."/>
            <person name="Clum A."/>
            <person name="Dos Santos R.A."/>
            <person name="Damasio A.R."/>
            <person name="Diallinas G."/>
            <person name="Emri T."/>
            <person name="Fekete E."/>
            <person name="Flipphi M."/>
            <person name="Freyberg S."/>
            <person name="Gallo A."/>
            <person name="Gournas C."/>
            <person name="Habgood R."/>
            <person name="Hainaut M."/>
            <person name="Harispe M.L."/>
            <person name="Henrissat B."/>
            <person name="Hilden K.S."/>
            <person name="Hope R."/>
            <person name="Hossain A."/>
            <person name="Karabika E."/>
            <person name="Karaffa L."/>
            <person name="Karanyi Z."/>
            <person name="Krasevec N."/>
            <person name="Kuo A."/>
            <person name="Kusch H."/>
            <person name="LaButti K."/>
            <person name="Lagendijk E.L."/>
            <person name="Lapidus A."/>
            <person name="Levasseur A."/>
            <person name="Lindquist E."/>
            <person name="Lipzen A."/>
            <person name="Logrieco A.F."/>
            <person name="MacCabe A."/>
            <person name="Maekelae M.R."/>
            <person name="Malavazi I."/>
            <person name="Melin P."/>
            <person name="Meyer V."/>
            <person name="Mielnichuk N."/>
            <person name="Miskei M."/>
            <person name="Molnar A.P."/>
            <person name="Mule G."/>
            <person name="Ngan C.Y."/>
            <person name="Orejas M."/>
            <person name="Orosz E."/>
            <person name="Ouedraogo J.P."/>
            <person name="Overkamp K.M."/>
            <person name="Park H.-S."/>
            <person name="Perrone G."/>
            <person name="Piumi F."/>
            <person name="Punt P.J."/>
            <person name="Ram A.F."/>
            <person name="Ramon A."/>
            <person name="Rauscher S."/>
            <person name="Record E."/>
            <person name="Riano-Pachon D.M."/>
            <person name="Robert V."/>
            <person name="Roehrig J."/>
            <person name="Ruller R."/>
            <person name="Salamov A."/>
            <person name="Salih N.S."/>
            <person name="Samson R.A."/>
            <person name="Sandor E."/>
            <person name="Sanguinetti M."/>
            <person name="Schuetze T."/>
            <person name="Sepcic K."/>
            <person name="Shelest E."/>
            <person name="Sherlock G."/>
            <person name="Sophianopoulou V."/>
            <person name="Squina F.M."/>
            <person name="Sun H."/>
            <person name="Susca A."/>
            <person name="Todd R.B."/>
            <person name="Tsang A."/>
            <person name="Unkles S.E."/>
            <person name="van de Wiele N."/>
            <person name="van Rossen-Uffink D."/>
            <person name="Oliveira J.V."/>
            <person name="Vesth T.C."/>
            <person name="Visser J."/>
            <person name="Yu J.-H."/>
            <person name="Zhou M."/>
            <person name="Andersen M.R."/>
            <person name="Archer D.B."/>
            <person name="Baker S.E."/>
            <person name="Benoit I."/>
            <person name="Brakhage A.A."/>
            <person name="Braus G.H."/>
            <person name="Fischer R."/>
            <person name="Frisvad J.C."/>
            <person name="Goldman G.H."/>
            <person name="Houbraken J."/>
            <person name="Oakley B."/>
            <person name="Pocsi I."/>
            <person name="Scazzocchio C."/>
            <person name="Seiboth B."/>
            <person name="vanKuyk P.A."/>
            <person name="Wortman J."/>
            <person name="Dyer P.S."/>
            <person name="Grigoriev I.V."/>
        </authorList>
    </citation>
    <scope>NUCLEOTIDE SEQUENCE [LARGE SCALE GENOMIC DNA]</scope>
    <source>
        <strain evidence="3">CBS 593.65</strain>
    </source>
</reference>
<organism evidence="2 3">
    <name type="scientific">Aspergillus sydowii CBS 593.65</name>
    <dbReference type="NCBI Taxonomy" id="1036612"/>
    <lineage>
        <taxon>Eukaryota</taxon>
        <taxon>Fungi</taxon>
        <taxon>Dikarya</taxon>
        <taxon>Ascomycota</taxon>
        <taxon>Pezizomycotina</taxon>
        <taxon>Eurotiomycetes</taxon>
        <taxon>Eurotiomycetidae</taxon>
        <taxon>Eurotiales</taxon>
        <taxon>Aspergillaceae</taxon>
        <taxon>Aspergillus</taxon>
        <taxon>Aspergillus subgen. Nidulantes</taxon>
    </lineage>
</organism>
<dbReference type="STRING" id="1036612.A0A1L9TIJ4"/>
<dbReference type="SUPFAM" id="SSF53474">
    <property type="entry name" value="alpha/beta-Hydrolases"/>
    <property type="match status" value="1"/>
</dbReference>
<dbReference type="InterPro" id="IPR029058">
    <property type="entry name" value="AB_hydrolase_fold"/>
</dbReference>
<evidence type="ECO:0000313" key="2">
    <source>
        <dbReference type="EMBL" id="OJJ59232.1"/>
    </source>
</evidence>
<dbReference type="OrthoDB" id="5409895at2759"/>
<evidence type="ECO:0000313" key="3">
    <source>
        <dbReference type="Proteomes" id="UP000184356"/>
    </source>
</evidence>
<dbReference type="FunFam" id="3.40.50.1820:FF:000145">
    <property type="entry name" value="Pigment biosynthesis protein"/>
    <property type="match status" value="1"/>
</dbReference>
<keyword evidence="1" id="KW-0378">Hydrolase</keyword>
<proteinExistence type="predicted"/>
<dbReference type="InterPro" id="IPR010520">
    <property type="entry name" value="FrsA-like"/>
</dbReference>
<name>A0A1L9TIJ4_9EURO</name>
<dbReference type="EMBL" id="KV878586">
    <property type="protein sequence ID" value="OJJ59232.1"/>
    <property type="molecule type" value="Genomic_DNA"/>
</dbReference>
<dbReference type="RefSeq" id="XP_040703038.1">
    <property type="nucleotide sequence ID" value="XM_040849522.1"/>
</dbReference>
<dbReference type="Proteomes" id="UP000184356">
    <property type="component" value="Unassembled WGS sequence"/>
</dbReference>
<gene>
    <name evidence="2" type="ORF">ASPSYDRAFT_58365</name>
</gene>
<dbReference type="VEuPathDB" id="FungiDB:ASPSYDRAFT_58365"/>
<dbReference type="Gene3D" id="3.40.50.1820">
    <property type="entry name" value="alpha/beta hydrolase"/>
    <property type="match status" value="1"/>
</dbReference>